<evidence type="ECO:0000313" key="2">
    <source>
        <dbReference type="EMBL" id="MBV4358089.1"/>
    </source>
</evidence>
<evidence type="ECO:0000313" key="3">
    <source>
        <dbReference type="Proteomes" id="UP000812270"/>
    </source>
</evidence>
<dbReference type="EMBL" id="JAHSPG010000009">
    <property type="protein sequence ID" value="MBV4358089.1"/>
    <property type="molecule type" value="Genomic_DNA"/>
</dbReference>
<organism evidence="2 3">
    <name type="scientific">Pinibacter aurantiacus</name>
    <dbReference type="NCBI Taxonomy" id="2851599"/>
    <lineage>
        <taxon>Bacteria</taxon>
        <taxon>Pseudomonadati</taxon>
        <taxon>Bacteroidota</taxon>
        <taxon>Chitinophagia</taxon>
        <taxon>Chitinophagales</taxon>
        <taxon>Chitinophagaceae</taxon>
        <taxon>Pinibacter</taxon>
    </lineage>
</organism>
<accession>A0A9E2SB12</accession>
<keyword evidence="3" id="KW-1185">Reference proteome</keyword>
<protein>
    <submittedName>
        <fullName evidence="2">Uncharacterized protein</fullName>
    </submittedName>
</protein>
<dbReference type="RefSeq" id="WP_217791761.1">
    <property type="nucleotide sequence ID" value="NZ_JAHSPG010000009.1"/>
</dbReference>
<sequence length="734" mass="83403">MNKLIALLLGLALLQNADAQNDYPVDKRRVLFHDGIDKYQKKVYSLDGKTDSTIMIARDETVNLQIEYALIDKVDELQKTIELDSTLSHNAKIKYLRGLETMVKGYVTNYRKRDFPATMAPALVNGFEQGMALDEKGQSIEPVVNNNIYAVGKILIDCFAILPENPGTQVSKIIIIRKYLSNHPDEILNTLKTNTDLPFTDSLIAVAAHNDPMRLYDFASAHDKLSGRIHSNQDSLVQTIVLLSKSKSGQLYFPFLDMLVKNKITIEEIDKQKENDISYYKLLVKTRIDYVGRVIGPQKDTPMEMDALTKMMVSKAKNTFISQINGLHDSPDPVRFKVLDPLNAQELYYLCVLGEEEIYTSSYIGVFKRIFQKMKVPRGDSLILSVNADYFRKFIKMAAAYNTLNDFLKSMPQENATSLMRAFMFGLEKSATAKNMEDAVDVADSYSSIFEKNKQVAKLMLDEANWNFTRCQRNNDKNGQVVYMLEKTLFESADTSKNIDLAQKLGIPPIYSVNYNALVDDSGRIVQQVFFYGDEDKDGQNSYANFMSLFRGRPEWSVAENPNWVTIKSTKGKPVWIFANKPLYGENDPDAKAQAALDQYLDSKDIHPTIFIHRGHSYHVKYSLEQIQPSAKIVILGSCGGYNNLHEVLSISEDAHIISSKQVGTRTVNEPILEEINKAIRNGKNIEWMNMWSDLSKRFSGEAKSRFEDYIPPYKNLGALFIKAYKKQVEVEEN</sequence>
<proteinExistence type="predicted"/>
<reference evidence="2" key="1">
    <citation type="submission" date="2021-06" db="EMBL/GenBank/DDBJ databases">
        <authorList>
            <person name="Huq M.A."/>
        </authorList>
    </citation>
    <scope>NUCLEOTIDE SEQUENCE</scope>
    <source>
        <strain evidence="2">MAH-26</strain>
    </source>
</reference>
<feature type="signal peptide" evidence="1">
    <location>
        <begin position="1"/>
        <end position="19"/>
    </location>
</feature>
<dbReference type="AlphaFoldDB" id="A0A9E2SB12"/>
<feature type="chain" id="PRO_5038418713" evidence="1">
    <location>
        <begin position="20"/>
        <end position="734"/>
    </location>
</feature>
<dbReference type="Proteomes" id="UP000812270">
    <property type="component" value="Unassembled WGS sequence"/>
</dbReference>
<evidence type="ECO:0000256" key="1">
    <source>
        <dbReference type="SAM" id="SignalP"/>
    </source>
</evidence>
<comment type="caution">
    <text evidence="2">The sequence shown here is derived from an EMBL/GenBank/DDBJ whole genome shotgun (WGS) entry which is preliminary data.</text>
</comment>
<gene>
    <name evidence="2" type="ORF">KTO63_13070</name>
</gene>
<name>A0A9E2SB12_9BACT</name>
<keyword evidence="1" id="KW-0732">Signal</keyword>